<evidence type="ECO:0000313" key="1">
    <source>
        <dbReference type="EMBL" id="URE33050.1"/>
    </source>
</evidence>
<name>A0A9E7KZV3_9LILI</name>
<dbReference type="AlphaFoldDB" id="A0A9E7KZV3"/>
<protein>
    <submittedName>
        <fullName evidence="1">Uncharacterized protein</fullName>
    </submittedName>
</protein>
<dbReference type="OrthoDB" id="10476505at2759"/>
<reference evidence="1" key="1">
    <citation type="submission" date="2022-05" db="EMBL/GenBank/DDBJ databases">
        <title>The Musa troglodytarum L. genome provides insights into the mechanism of non-climacteric behaviour and enrichment of carotenoids.</title>
        <authorList>
            <person name="Wang J."/>
        </authorList>
    </citation>
    <scope>NUCLEOTIDE SEQUENCE</scope>
    <source>
        <tissue evidence="1">Leaf</tissue>
    </source>
</reference>
<evidence type="ECO:0000313" key="2">
    <source>
        <dbReference type="Proteomes" id="UP001055439"/>
    </source>
</evidence>
<dbReference type="EMBL" id="CP097510">
    <property type="protein sequence ID" value="URE33050.1"/>
    <property type="molecule type" value="Genomic_DNA"/>
</dbReference>
<keyword evidence="2" id="KW-1185">Reference proteome</keyword>
<proteinExistence type="predicted"/>
<dbReference type="Proteomes" id="UP001055439">
    <property type="component" value="Chromosome 8"/>
</dbReference>
<gene>
    <name evidence="1" type="ORF">MUK42_34615</name>
</gene>
<sequence>MIYSNRIGRVPNRPAPSTIQINNYSGRPDQETSGERRAAVVLLWVRKFLARCLGRRLSRSTFLCFDPASDDGHLSCPLPIAITASAEPWERQPRPMRGAPLASFVASCSELPWRKWCIASFVASVAAVFASMRMLIGRITKSSIDTLFNEKI</sequence>
<accession>A0A9E7KZV3</accession>
<organism evidence="1 2">
    <name type="scientific">Musa troglodytarum</name>
    <name type="common">fe'i banana</name>
    <dbReference type="NCBI Taxonomy" id="320322"/>
    <lineage>
        <taxon>Eukaryota</taxon>
        <taxon>Viridiplantae</taxon>
        <taxon>Streptophyta</taxon>
        <taxon>Embryophyta</taxon>
        <taxon>Tracheophyta</taxon>
        <taxon>Spermatophyta</taxon>
        <taxon>Magnoliopsida</taxon>
        <taxon>Liliopsida</taxon>
        <taxon>Zingiberales</taxon>
        <taxon>Musaceae</taxon>
        <taxon>Musa</taxon>
    </lineage>
</organism>